<accession>A0A2A4GD90</accession>
<dbReference type="GO" id="GO:0005524">
    <property type="term" value="F:ATP binding"/>
    <property type="evidence" value="ECO:0007669"/>
    <property type="project" value="UniProtKB-KW"/>
</dbReference>
<evidence type="ECO:0000256" key="1">
    <source>
        <dbReference type="ARBA" id="ARBA00022516"/>
    </source>
</evidence>
<proteinExistence type="predicted"/>
<dbReference type="InterPro" id="IPR014721">
    <property type="entry name" value="Ribsml_uS5_D2-typ_fold_subgr"/>
</dbReference>
<dbReference type="InterPro" id="IPR005935">
    <property type="entry name" value="Mev_decarb"/>
</dbReference>
<name>A0A2A4GD90_9FLAO</name>
<evidence type="ECO:0000256" key="5">
    <source>
        <dbReference type="ARBA" id="ARBA00023239"/>
    </source>
</evidence>
<dbReference type="GO" id="GO:0008299">
    <property type="term" value="P:isoprenoid biosynthetic process"/>
    <property type="evidence" value="ECO:0007669"/>
    <property type="project" value="InterPro"/>
</dbReference>
<dbReference type="InterPro" id="IPR053859">
    <property type="entry name" value="MVD-like_N"/>
</dbReference>
<sequence>MQAESFKAPKTDGVYVGEATWKAPSNIALVKYWGKRDGQIPANPSVSFTLEKCATTTTMGFAKKQGTSDTFSFDFLFESRPKDAFRPKIQTFFERILPYCPYIQQHHFTIDSANSFPHSSGIASSASGMAALALNIMSLEKALIPEITDDHFYQKASFLARLGSGSACRSVRGNLVTWGATAHIGGSSDLFGIPYPFPVHEVFQTYQDTVLLVHKGQKAVSSTVGHGLMHGHPYAESRFAQAHHNLDALQSIFASGDLTAFIALVESEALTLHAMMMASSPYFILMQPQTLEIINRIWAFRKETGIPACFTLDAGANVHLLYPEANRSSVIQFIQDELVAYCENGQYICDNVGNGAQRI</sequence>
<dbReference type="RefSeq" id="WP_097441469.1">
    <property type="nucleotide sequence ID" value="NZ_NBWU01000001.1"/>
</dbReference>
<dbReference type="OrthoDB" id="5498344at2"/>
<reference evidence="8 9" key="1">
    <citation type="submission" date="2017-04" db="EMBL/GenBank/DDBJ databases">
        <title>A new member of the family Flavobacteriaceae isolated from ascidians.</title>
        <authorList>
            <person name="Chen L."/>
        </authorList>
    </citation>
    <scope>NUCLEOTIDE SEQUENCE [LARGE SCALE GENOMIC DNA]</scope>
    <source>
        <strain evidence="8 9">HQA918</strain>
    </source>
</reference>
<organism evidence="8 9">
    <name type="scientific">Sediminicola luteus</name>
    <dbReference type="NCBI Taxonomy" id="319238"/>
    <lineage>
        <taxon>Bacteria</taxon>
        <taxon>Pseudomonadati</taxon>
        <taxon>Bacteroidota</taxon>
        <taxon>Flavobacteriia</taxon>
        <taxon>Flavobacteriales</taxon>
        <taxon>Flavobacteriaceae</taxon>
        <taxon>Sediminicola</taxon>
    </lineage>
</organism>
<dbReference type="Gene3D" id="3.30.230.10">
    <property type="match status" value="1"/>
</dbReference>
<evidence type="ECO:0000256" key="3">
    <source>
        <dbReference type="ARBA" id="ARBA00022840"/>
    </source>
</evidence>
<dbReference type="Gene3D" id="3.30.70.890">
    <property type="entry name" value="GHMP kinase, C-terminal domain"/>
    <property type="match status" value="1"/>
</dbReference>
<evidence type="ECO:0000313" key="9">
    <source>
        <dbReference type="Proteomes" id="UP000219559"/>
    </source>
</evidence>
<dbReference type="InterPro" id="IPR036554">
    <property type="entry name" value="GHMP_kinase_C_sf"/>
</dbReference>
<keyword evidence="9" id="KW-1185">Reference proteome</keyword>
<evidence type="ECO:0000256" key="4">
    <source>
        <dbReference type="ARBA" id="ARBA00023098"/>
    </source>
</evidence>
<keyword evidence="4" id="KW-0443">Lipid metabolism</keyword>
<dbReference type="PANTHER" id="PTHR10977">
    <property type="entry name" value="DIPHOSPHOMEVALONATE DECARBOXYLASE"/>
    <property type="match status" value="1"/>
</dbReference>
<keyword evidence="5" id="KW-0456">Lyase</keyword>
<dbReference type="Proteomes" id="UP000219559">
    <property type="component" value="Unassembled WGS sequence"/>
</dbReference>
<evidence type="ECO:0000259" key="7">
    <source>
        <dbReference type="Pfam" id="PF22700"/>
    </source>
</evidence>
<dbReference type="SUPFAM" id="SSF55060">
    <property type="entry name" value="GHMP Kinase, C-terminal domain"/>
    <property type="match status" value="1"/>
</dbReference>
<dbReference type="EMBL" id="NBWU01000001">
    <property type="protein sequence ID" value="PCE65944.1"/>
    <property type="molecule type" value="Genomic_DNA"/>
</dbReference>
<evidence type="ECO:0000313" key="8">
    <source>
        <dbReference type="EMBL" id="PCE65944.1"/>
    </source>
</evidence>
<dbReference type="Pfam" id="PF22700">
    <property type="entry name" value="MVD-like_N"/>
    <property type="match status" value="1"/>
</dbReference>
<feature type="domain" description="Diphosphomevalonate decarboxylase-like N-terminal" evidence="7">
    <location>
        <begin position="23"/>
        <end position="183"/>
    </location>
</feature>
<dbReference type="GO" id="GO:0016831">
    <property type="term" value="F:carboxy-lyase activity"/>
    <property type="evidence" value="ECO:0007669"/>
    <property type="project" value="InterPro"/>
</dbReference>
<dbReference type="InterPro" id="IPR020568">
    <property type="entry name" value="Ribosomal_Su5_D2-typ_SF"/>
</dbReference>
<dbReference type="Pfam" id="PF18376">
    <property type="entry name" value="MDD_C"/>
    <property type="match status" value="1"/>
</dbReference>
<protein>
    <submittedName>
        <fullName evidence="8">Diphosphomevalonate decarboxylase</fullName>
    </submittedName>
</protein>
<dbReference type="SUPFAM" id="SSF54211">
    <property type="entry name" value="Ribosomal protein S5 domain 2-like"/>
    <property type="match status" value="1"/>
</dbReference>
<dbReference type="PIRSF" id="PIRSF015950">
    <property type="entry name" value="Mev_P_decrbx"/>
    <property type="match status" value="1"/>
</dbReference>
<keyword evidence="2" id="KW-0547">Nucleotide-binding</keyword>
<gene>
    <name evidence="8" type="ORF">B7P33_01180</name>
</gene>
<comment type="caution">
    <text evidence="8">The sequence shown here is derived from an EMBL/GenBank/DDBJ whole genome shotgun (WGS) entry which is preliminary data.</text>
</comment>
<evidence type="ECO:0000256" key="2">
    <source>
        <dbReference type="ARBA" id="ARBA00022741"/>
    </source>
</evidence>
<keyword evidence="1" id="KW-0444">Lipid biosynthesis</keyword>
<keyword evidence="3" id="KW-0067">ATP-binding</keyword>
<dbReference type="PANTHER" id="PTHR10977:SF3">
    <property type="entry name" value="DIPHOSPHOMEVALONATE DECARBOXYLASE"/>
    <property type="match status" value="1"/>
</dbReference>
<feature type="domain" description="Mvd1 C-terminal" evidence="6">
    <location>
        <begin position="210"/>
        <end position="339"/>
    </location>
</feature>
<dbReference type="AlphaFoldDB" id="A0A2A4GD90"/>
<evidence type="ECO:0000259" key="6">
    <source>
        <dbReference type="Pfam" id="PF18376"/>
    </source>
</evidence>
<dbReference type="InterPro" id="IPR041431">
    <property type="entry name" value="Mvd1_C"/>
</dbReference>